<evidence type="ECO:0000256" key="5">
    <source>
        <dbReference type="ARBA" id="ARBA00037066"/>
    </source>
</evidence>
<dbReference type="InterPro" id="IPR003593">
    <property type="entry name" value="AAA+_ATPase"/>
</dbReference>
<comment type="caution">
    <text evidence="7">The sequence shown here is derived from an EMBL/GenBank/DDBJ whole genome shotgun (WGS) entry which is preliminary data.</text>
</comment>
<evidence type="ECO:0000256" key="1">
    <source>
        <dbReference type="ARBA" id="ARBA00022448"/>
    </source>
</evidence>
<evidence type="ECO:0000256" key="4">
    <source>
        <dbReference type="ARBA" id="ARBA00022967"/>
    </source>
</evidence>
<sequence length="260" mass="28321">MVLSARELGWHSGERRILDNIDLALAPGAVTVVLGPNGAGKSTLLQLLSGLQLPTVGEVRLCGRALQGWGEAQRARRLAVMTQEQPLDFPFSVEEVVRLGAWPLALSKPEEQAHCRGWLRRLELEPLASRNYLQLSGGERQRVQLARVLAQCGSETSVLLMDEPASAMDLRHQHLCLRLVRALANAGMAVLLILHDLALAARYADRVLLLKAGRVLAQGAVAEVMTAPLLSTLFDVSVEVSREAEVPRFSSFVADDAFPL</sequence>
<gene>
    <name evidence="7" type="ORF">ACFQDL_12135</name>
</gene>
<keyword evidence="8" id="KW-1185">Reference proteome</keyword>
<proteinExistence type="predicted"/>
<dbReference type="GO" id="GO:0005524">
    <property type="term" value="F:ATP binding"/>
    <property type="evidence" value="ECO:0007669"/>
    <property type="project" value="UniProtKB-KW"/>
</dbReference>
<dbReference type="CDD" id="cd03214">
    <property type="entry name" value="ABC_Iron-Siderophores_B12_Hemin"/>
    <property type="match status" value="1"/>
</dbReference>
<accession>A0ABW1ZZV5</accession>
<dbReference type="RefSeq" id="WP_379909239.1">
    <property type="nucleotide sequence ID" value="NZ_JBHSWE010000001.1"/>
</dbReference>
<evidence type="ECO:0000256" key="2">
    <source>
        <dbReference type="ARBA" id="ARBA00022741"/>
    </source>
</evidence>
<comment type="function">
    <text evidence="5">Part of the ABC transporter complex HmuTUV involved in hemin import. Responsible for energy coupling to the transport system.</text>
</comment>
<evidence type="ECO:0000313" key="7">
    <source>
        <dbReference type="EMBL" id="MFC6670738.1"/>
    </source>
</evidence>
<reference evidence="8" key="1">
    <citation type="journal article" date="2019" name="Int. J. Syst. Evol. Microbiol.">
        <title>The Global Catalogue of Microorganisms (GCM) 10K type strain sequencing project: providing services to taxonomists for standard genome sequencing and annotation.</title>
        <authorList>
            <consortium name="The Broad Institute Genomics Platform"/>
            <consortium name="The Broad Institute Genome Sequencing Center for Infectious Disease"/>
            <person name="Wu L."/>
            <person name="Ma J."/>
        </authorList>
    </citation>
    <scope>NUCLEOTIDE SEQUENCE [LARGE SCALE GENOMIC DNA]</scope>
    <source>
        <strain evidence="8">NBRC 111756</strain>
    </source>
</reference>
<name>A0ABW1ZZV5_9GAMM</name>
<dbReference type="NCBIfam" id="NF010068">
    <property type="entry name" value="PRK13548.1"/>
    <property type="match status" value="1"/>
</dbReference>
<dbReference type="InterPro" id="IPR003439">
    <property type="entry name" value="ABC_transporter-like_ATP-bd"/>
</dbReference>
<protein>
    <submittedName>
        <fullName evidence="7">Heme ABC transporter ATP-binding protein</fullName>
    </submittedName>
</protein>
<keyword evidence="3 7" id="KW-0067">ATP-binding</keyword>
<keyword evidence="1" id="KW-0813">Transport</keyword>
<dbReference type="PROSITE" id="PS00211">
    <property type="entry name" value="ABC_TRANSPORTER_1"/>
    <property type="match status" value="1"/>
</dbReference>
<dbReference type="PANTHER" id="PTHR42794">
    <property type="entry name" value="HEMIN IMPORT ATP-BINDING PROTEIN HMUV"/>
    <property type="match status" value="1"/>
</dbReference>
<dbReference type="PROSITE" id="PS50893">
    <property type="entry name" value="ABC_TRANSPORTER_2"/>
    <property type="match status" value="1"/>
</dbReference>
<evidence type="ECO:0000313" key="8">
    <source>
        <dbReference type="Proteomes" id="UP001596422"/>
    </source>
</evidence>
<dbReference type="Pfam" id="PF00005">
    <property type="entry name" value="ABC_tran"/>
    <property type="match status" value="1"/>
</dbReference>
<dbReference type="SMART" id="SM00382">
    <property type="entry name" value="AAA"/>
    <property type="match status" value="1"/>
</dbReference>
<organism evidence="7 8">
    <name type="scientific">Marinobacterium aestuariivivens</name>
    <dbReference type="NCBI Taxonomy" id="1698799"/>
    <lineage>
        <taxon>Bacteria</taxon>
        <taxon>Pseudomonadati</taxon>
        <taxon>Pseudomonadota</taxon>
        <taxon>Gammaproteobacteria</taxon>
        <taxon>Oceanospirillales</taxon>
        <taxon>Oceanospirillaceae</taxon>
        <taxon>Marinobacterium</taxon>
    </lineage>
</organism>
<dbReference type="PANTHER" id="PTHR42794:SF1">
    <property type="entry name" value="HEMIN IMPORT ATP-BINDING PROTEIN HMUV"/>
    <property type="match status" value="1"/>
</dbReference>
<evidence type="ECO:0000256" key="3">
    <source>
        <dbReference type="ARBA" id="ARBA00022840"/>
    </source>
</evidence>
<keyword evidence="2" id="KW-0547">Nucleotide-binding</keyword>
<feature type="domain" description="ABC transporter" evidence="6">
    <location>
        <begin position="3"/>
        <end position="237"/>
    </location>
</feature>
<evidence type="ECO:0000259" key="6">
    <source>
        <dbReference type="PROSITE" id="PS50893"/>
    </source>
</evidence>
<keyword evidence="4" id="KW-1278">Translocase</keyword>
<dbReference type="InterPro" id="IPR027417">
    <property type="entry name" value="P-loop_NTPase"/>
</dbReference>
<dbReference type="SUPFAM" id="SSF52540">
    <property type="entry name" value="P-loop containing nucleoside triphosphate hydrolases"/>
    <property type="match status" value="1"/>
</dbReference>
<dbReference type="Proteomes" id="UP001596422">
    <property type="component" value="Unassembled WGS sequence"/>
</dbReference>
<dbReference type="Gene3D" id="3.40.50.300">
    <property type="entry name" value="P-loop containing nucleotide triphosphate hydrolases"/>
    <property type="match status" value="1"/>
</dbReference>
<dbReference type="EMBL" id="JBHSWE010000001">
    <property type="protein sequence ID" value="MFC6670738.1"/>
    <property type="molecule type" value="Genomic_DNA"/>
</dbReference>
<dbReference type="InterPro" id="IPR017871">
    <property type="entry name" value="ABC_transporter-like_CS"/>
</dbReference>